<feature type="compositionally biased region" description="Basic and acidic residues" evidence="5">
    <location>
        <begin position="27"/>
        <end position="39"/>
    </location>
</feature>
<evidence type="ECO:0000256" key="2">
    <source>
        <dbReference type="ARBA" id="ARBA00005085"/>
    </source>
</evidence>
<organism evidence="7 8">
    <name type="scientific">Pseudozyma hubeiensis (strain SY62)</name>
    <name type="common">Yeast</name>
    <dbReference type="NCBI Taxonomy" id="1305764"/>
    <lineage>
        <taxon>Eukaryota</taxon>
        <taxon>Fungi</taxon>
        <taxon>Dikarya</taxon>
        <taxon>Basidiomycota</taxon>
        <taxon>Ustilaginomycotina</taxon>
        <taxon>Ustilaginomycetes</taxon>
        <taxon>Ustilaginales</taxon>
        <taxon>Ustilaginaceae</taxon>
        <taxon>Pseudozyma</taxon>
    </lineage>
</organism>
<dbReference type="UniPathway" id="UPA00537">
    <property type="reaction ID" value="UER00595"/>
</dbReference>
<comment type="similarity">
    <text evidence="3">Belongs to the LplA family.</text>
</comment>
<dbReference type="Proteomes" id="UP000014071">
    <property type="component" value="Unassembled WGS sequence"/>
</dbReference>
<dbReference type="Pfam" id="PF21948">
    <property type="entry name" value="LplA-B_cat"/>
    <property type="match status" value="1"/>
</dbReference>
<dbReference type="OrthoDB" id="201621at2759"/>
<keyword evidence="8" id="KW-1185">Reference proteome</keyword>
<comment type="function">
    <text evidence="1">Catalyzes both the ATP-dependent activation of exogenously supplied lipoate to lipoyl-AMP and the transfer of the activated lipoyl onto the lipoyl domains of lipoate-dependent enzymes.</text>
</comment>
<dbReference type="CDD" id="cd16443">
    <property type="entry name" value="LplA"/>
    <property type="match status" value="1"/>
</dbReference>
<dbReference type="Gene3D" id="3.30.930.10">
    <property type="entry name" value="Bira Bifunctional Protein, Domain 2"/>
    <property type="match status" value="1"/>
</dbReference>
<dbReference type="InterPro" id="IPR004562">
    <property type="entry name" value="LipoylTrfase_LipoateP_Ligase"/>
</dbReference>
<feature type="region of interest" description="Disordered" evidence="5">
    <location>
        <begin position="1"/>
        <end position="40"/>
    </location>
</feature>
<dbReference type="GeneID" id="24112027"/>
<gene>
    <name evidence="7" type="ORF">PHSY_006760</name>
</gene>
<dbReference type="PROSITE" id="PS51733">
    <property type="entry name" value="BPL_LPL_CATALYTIC"/>
    <property type="match status" value="1"/>
</dbReference>
<dbReference type="eggNOG" id="KOG3159">
    <property type="taxonomic scope" value="Eukaryota"/>
</dbReference>
<evidence type="ECO:0000313" key="8">
    <source>
        <dbReference type="Proteomes" id="UP000014071"/>
    </source>
</evidence>
<dbReference type="SUPFAM" id="SSF55681">
    <property type="entry name" value="Class II aaRS and biotin synthetases"/>
    <property type="match status" value="1"/>
</dbReference>
<dbReference type="RefSeq" id="XP_012192748.1">
    <property type="nucleotide sequence ID" value="XM_012337358.1"/>
</dbReference>
<proteinExistence type="inferred from homology"/>
<dbReference type="GO" id="GO:0009249">
    <property type="term" value="P:protein lipoylation"/>
    <property type="evidence" value="ECO:0007669"/>
    <property type="project" value="InterPro"/>
</dbReference>
<accession>R9PCR7</accession>
<dbReference type="GO" id="GO:0005739">
    <property type="term" value="C:mitochondrion"/>
    <property type="evidence" value="ECO:0007669"/>
    <property type="project" value="TreeGrafter"/>
</dbReference>
<evidence type="ECO:0000256" key="1">
    <source>
        <dbReference type="ARBA" id="ARBA00003253"/>
    </source>
</evidence>
<evidence type="ECO:0000259" key="6">
    <source>
        <dbReference type="PROSITE" id="PS51733"/>
    </source>
</evidence>
<evidence type="ECO:0000313" key="7">
    <source>
        <dbReference type="EMBL" id="GAC99161.1"/>
    </source>
</evidence>
<evidence type="ECO:0000256" key="3">
    <source>
        <dbReference type="ARBA" id="ARBA00008242"/>
    </source>
</evidence>
<protein>
    <recommendedName>
        <fullName evidence="4">Putative lipoate-protein ligase A</fullName>
    </recommendedName>
</protein>
<sequence>MSELPHCPHSCERSMAVPLHPPAQPEVRTKRVDSRRDKGGTQALRILSSERWTGATKISCSPVSRRSRLHHSLLNLHLASPPTSSLFHTSTTKHSSASTQLASQSTSPQAYVSLSSNPWFNLAFEDHLFRTVEPSIPVCFLYRNSPCVVVGRNQNPWKELNASAMRSIGLPMVRRRSGGGTVYHDLGNTNYSFHIPREAFDRRTHAELVTRALNAAPVGLVQSRSDLARSDIGTYVNGRNDICIRVKSGFDRSSTAKTKAEADEQGFEERKVSGSAYKLVNKRAYHHGTMLLSASLGSLGSSLRNDRGELLVTKGVASVPAPVANLSDAFPDRKAMLSHDIFVQAVVAEFHRTYPNPQLNAPAAIEVDESSLDDAQLNQGRWKLKENFDELQSWTWVFGQTPEFTHRVSMHDASEVGSEDGRGWGPFSVEIHSKEGMVLDAKLTDARFDDAKVEREVRGLIEGLKGRSIAIVRSYPRAARSSPRYSLCVLLVIRRTSDMGPYRSRLVANGLALESLMRQREQPEPSFIEALERK</sequence>
<reference evidence="8" key="1">
    <citation type="journal article" date="2013" name="Genome Announc.">
        <title>Draft genome sequence of the basidiomycetous yeast-like fungus Pseudozyma hubeiensis SY62, which produces an abundant amount of the biosurfactant mannosylerythritol lipids.</title>
        <authorList>
            <person name="Konishi M."/>
            <person name="Hatada Y."/>
            <person name="Horiuchi J."/>
        </authorList>
    </citation>
    <scope>NUCLEOTIDE SEQUENCE [LARGE SCALE GENOMIC DNA]</scope>
    <source>
        <strain evidence="8">SY62</strain>
    </source>
</reference>
<name>R9PCR7_PSEHS</name>
<comment type="pathway">
    <text evidence="2">Protein modification; protein lipoylation via exogenous pathway; protein N(6)-(lipoyl)lysine from lipoate: step 2/2.</text>
</comment>
<dbReference type="HOGENOM" id="CLU_022986_3_1_1"/>
<dbReference type="PANTHER" id="PTHR12561">
    <property type="entry name" value="LIPOATE-PROTEIN LIGASE"/>
    <property type="match status" value="1"/>
</dbReference>
<evidence type="ECO:0000256" key="4">
    <source>
        <dbReference type="ARBA" id="ARBA00015925"/>
    </source>
</evidence>
<dbReference type="EMBL" id="DF238824">
    <property type="protein sequence ID" value="GAC99161.1"/>
    <property type="molecule type" value="Genomic_DNA"/>
</dbReference>
<dbReference type="InterPro" id="IPR004143">
    <property type="entry name" value="BPL_LPL_catalytic"/>
</dbReference>
<evidence type="ECO:0000256" key="5">
    <source>
        <dbReference type="SAM" id="MobiDB-lite"/>
    </source>
</evidence>
<feature type="domain" description="BPL/LPL catalytic" evidence="6">
    <location>
        <begin position="133"/>
        <end position="338"/>
    </location>
</feature>
<dbReference type="GO" id="GO:0017118">
    <property type="term" value="F:lipoyltransferase activity"/>
    <property type="evidence" value="ECO:0007669"/>
    <property type="project" value="TreeGrafter"/>
</dbReference>
<dbReference type="PANTHER" id="PTHR12561:SF3">
    <property type="entry name" value="LIPOYLTRANSFERASE 1, MITOCHONDRIAL"/>
    <property type="match status" value="1"/>
</dbReference>
<dbReference type="AlphaFoldDB" id="R9PCR7"/>
<dbReference type="STRING" id="1305764.R9PCR7"/>
<dbReference type="InterPro" id="IPR045864">
    <property type="entry name" value="aa-tRNA-synth_II/BPL/LPL"/>
</dbReference>